<name>A0A382ZA49_9ZZZZ</name>
<reference evidence="2" key="1">
    <citation type="submission" date="2018-05" db="EMBL/GenBank/DDBJ databases">
        <authorList>
            <person name="Lanie J.A."/>
            <person name="Ng W.-L."/>
            <person name="Kazmierczak K.M."/>
            <person name="Andrzejewski T.M."/>
            <person name="Davidsen T.M."/>
            <person name="Wayne K.J."/>
            <person name="Tettelin H."/>
            <person name="Glass J.I."/>
            <person name="Rusch D."/>
            <person name="Podicherti R."/>
            <person name="Tsui H.-C.T."/>
            <person name="Winkler M.E."/>
        </authorList>
    </citation>
    <scope>NUCLEOTIDE SEQUENCE</scope>
</reference>
<sequence length="24" mass="2269">MLPVGPSVNGQPAGSALGCTSDPL</sequence>
<gene>
    <name evidence="2" type="ORF">METZ01_LOCUS444819</name>
</gene>
<dbReference type="EMBL" id="UINC01181992">
    <property type="protein sequence ID" value="SVD91965.1"/>
    <property type="molecule type" value="Genomic_DNA"/>
</dbReference>
<organism evidence="2">
    <name type="scientific">marine metagenome</name>
    <dbReference type="NCBI Taxonomy" id="408172"/>
    <lineage>
        <taxon>unclassified sequences</taxon>
        <taxon>metagenomes</taxon>
        <taxon>ecological metagenomes</taxon>
    </lineage>
</organism>
<protein>
    <submittedName>
        <fullName evidence="2">Uncharacterized protein</fullName>
    </submittedName>
</protein>
<feature type="region of interest" description="Disordered" evidence="1">
    <location>
        <begin position="1"/>
        <end position="24"/>
    </location>
</feature>
<proteinExistence type="predicted"/>
<accession>A0A382ZA49</accession>
<dbReference type="AlphaFoldDB" id="A0A382ZA49"/>
<evidence type="ECO:0000313" key="2">
    <source>
        <dbReference type="EMBL" id="SVD91965.1"/>
    </source>
</evidence>
<evidence type="ECO:0000256" key="1">
    <source>
        <dbReference type="SAM" id="MobiDB-lite"/>
    </source>
</evidence>